<reference evidence="2" key="1">
    <citation type="submission" date="2021-01" db="EMBL/GenBank/DDBJ databases">
        <authorList>
            <consortium name="Genoscope - CEA"/>
            <person name="William W."/>
        </authorList>
    </citation>
    <scope>NUCLEOTIDE SEQUENCE</scope>
</reference>
<dbReference type="Pfam" id="PF00400">
    <property type="entry name" value="WD40"/>
    <property type="match status" value="1"/>
</dbReference>
<dbReference type="PANTHER" id="PTHR19920">
    <property type="entry name" value="WD40 PROTEIN CIAO1"/>
    <property type="match status" value="1"/>
</dbReference>
<dbReference type="SMART" id="SM00320">
    <property type="entry name" value="WD40"/>
    <property type="match status" value="4"/>
</dbReference>
<gene>
    <name evidence="2" type="ORF">POCTA_138.1.T1850009</name>
</gene>
<comment type="caution">
    <text evidence="2">The sequence shown here is derived from an EMBL/GenBank/DDBJ whole genome shotgun (WGS) entry which is preliminary data.</text>
</comment>
<sequence>MIFNKDHIQDQFSFEPINSQNIYQSQDCKAIAINNSNDLILAACDKAVYLYQFFQDQMKQLQVVTIHQKLVTTLTICRLKTNYFSTSKDNSIKISSFHLASSSKYIQRLQEHEKPINCLALHPNQENIFVSGCDDGAIIFWKSNNNQWQKSQIINEYQNSYLGDIYGLSINPYSDEVISCTHRRWVIVITKQNNDSYWEIKQIISNGFGYRIGFITRDIFAFQLRSSSLWIYKRQQDESFQKLRELSVKGANQACDYYFPIIYRPQKRFFLSKNGHNLNFISVNKKVVNQEIQKQAKNQSEDDFDFELVQAIEIKQQYWGEIYGVVSDDGQYLISWSDSERQFVIRKYIDKQLLTENYV</sequence>
<dbReference type="PROSITE" id="PS50294">
    <property type="entry name" value="WD_REPEATS_REGION"/>
    <property type="match status" value="1"/>
</dbReference>
<dbReference type="PROSITE" id="PS50082">
    <property type="entry name" value="WD_REPEATS_2"/>
    <property type="match status" value="1"/>
</dbReference>
<dbReference type="InterPro" id="IPR001680">
    <property type="entry name" value="WD40_rpt"/>
</dbReference>
<dbReference type="OrthoDB" id="5573735at2759"/>
<feature type="repeat" description="WD" evidence="1">
    <location>
        <begin position="109"/>
        <end position="151"/>
    </location>
</feature>
<dbReference type="GO" id="GO:0016226">
    <property type="term" value="P:iron-sulfur cluster assembly"/>
    <property type="evidence" value="ECO:0007669"/>
    <property type="project" value="TreeGrafter"/>
</dbReference>
<dbReference type="AlphaFoldDB" id="A0A8S1YIR6"/>
<organism evidence="2 3">
    <name type="scientific">Paramecium octaurelia</name>
    <dbReference type="NCBI Taxonomy" id="43137"/>
    <lineage>
        <taxon>Eukaryota</taxon>
        <taxon>Sar</taxon>
        <taxon>Alveolata</taxon>
        <taxon>Ciliophora</taxon>
        <taxon>Intramacronucleata</taxon>
        <taxon>Oligohymenophorea</taxon>
        <taxon>Peniculida</taxon>
        <taxon>Parameciidae</taxon>
        <taxon>Paramecium</taxon>
    </lineage>
</organism>
<name>A0A8S1YIR6_PAROT</name>
<evidence type="ECO:0000313" key="3">
    <source>
        <dbReference type="Proteomes" id="UP000683925"/>
    </source>
</evidence>
<keyword evidence="1" id="KW-0853">WD repeat</keyword>
<protein>
    <submittedName>
        <fullName evidence="2">Uncharacterized protein</fullName>
    </submittedName>
</protein>
<proteinExistence type="predicted"/>
<dbReference type="PANTHER" id="PTHR19920:SF0">
    <property type="entry name" value="CYTOSOLIC IRON-SULFUR PROTEIN ASSEMBLY PROTEIN CIAO1-RELATED"/>
    <property type="match status" value="1"/>
</dbReference>
<evidence type="ECO:0000256" key="1">
    <source>
        <dbReference type="PROSITE-ProRule" id="PRU00221"/>
    </source>
</evidence>
<evidence type="ECO:0000313" key="2">
    <source>
        <dbReference type="EMBL" id="CAD8214666.1"/>
    </source>
</evidence>
<accession>A0A8S1YIR6</accession>
<keyword evidence="3" id="KW-1185">Reference proteome</keyword>
<dbReference type="EMBL" id="CAJJDP010000189">
    <property type="protein sequence ID" value="CAD8214666.1"/>
    <property type="molecule type" value="Genomic_DNA"/>
</dbReference>
<dbReference type="Proteomes" id="UP000683925">
    <property type="component" value="Unassembled WGS sequence"/>
</dbReference>
<dbReference type="GO" id="GO:0097361">
    <property type="term" value="C:cytosolic [4Fe-4S] assembly targeting complex"/>
    <property type="evidence" value="ECO:0007669"/>
    <property type="project" value="TreeGrafter"/>
</dbReference>